<dbReference type="InterPro" id="IPR036280">
    <property type="entry name" value="Multihaem_cyt_sf"/>
</dbReference>
<keyword evidence="1" id="KW-0472">Membrane</keyword>
<dbReference type="RefSeq" id="WP_146451253.1">
    <property type="nucleotide sequence ID" value="NZ_SJPS01000004.1"/>
</dbReference>
<gene>
    <name evidence="2" type="ORF">Pla144_28700</name>
</gene>
<organism evidence="2 3">
    <name type="scientific">Bythopirellula polymerisocia</name>
    <dbReference type="NCBI Taxonomy" id="2528003"/>
    <lineage>
        <taxon>Bacteria</taxon>
        <taxon>Pseudomonadati</taxon>
        <taxon>Planctomycetota</taxon>
        <taxon>Planctomycetia</taxon>
        <taxon>Pirellulales</taxon>
        <taxon>Lacipirellulaceae</taxon>
        <taxon>Bythopirellula</taxon>
    </lineage>
</organism>
<protein>
    <submittedName>
        <fullName evidence="2">Uncharacterized protein</fullName>
    </submittedName>
</protein>
<dbReference type="EMBL" id="SJPS01000004">
    <property type="protein sequence ID" value="TWU25661.1"/>
    <property type="molecule type" value="Genomic_DNA"/>
</dbReference>
<feature type="transmembrane region" description="Helical" evidence="1">
    <location>
        <begin position="67"/>
        <end position="84"/>
    </location>
</feature>
<evidence type="ECO:0000256" key="1">
    <source>
        <dbReference type="SAM" id="Phobius"/>
    </source>
</evidence>
<feature type="transmembrane region" description="Helical" evidence="1">
    <location>
        <begin position="90"/>
        <end position="109"/>
    </location>
</feature>
<sequence>MNITYACPICHAPARTSFEAATRELDCPHCHQRLAVPEDAVAGNIVKRCLVCPSTDLFVRKDFPQRLGILIVAIGIVGSSIAWYHANLAWTYGILFATALVDVLLYSFVGDALMCYRCQAQYRGVAEMDAHGVFDLETHERYRQLSARLEANREQTAPRA</sequence>
<dbReference type="AlphaFoldDB" id="A0A5C6CQF9"/>
<proteinExistence type="predicted"/>
<accession>A0A5C6CQF9</accession>
<keyword evidence="1" id="KW-0812">Transmembrane</keyword>
<evidence type="ECO:0000313" key="2">
    <source>
        <dbReference type="EMBL" id="TWU25661.1"/>
    </source>
</evidence>
<keyword evidence="3" id="KW-1185">Reference proteome</keyword>
<keyword evidence="1" id="KW-1133">Transmembrane helix</keyword>
<comment type="caution">
    <text evidence="2">The sequence shown here is derived from an EMBL/GenBank/DDBJ whole genome shotgun (WGS) entry which is preliminary data.</text>
</comment>
<dbReference type="SUPFAM" id="SSF48695">
    <property type="entry name" value="Multiheme cytochromes"/>
    <property type="match status" value="1"/>
</dbReference>
<dbReference type="Proteomes" id="UP000318437">
    <property type="component" value="Unassembled WGS sequence"/>
</dbReference>
<evidence type="ECO:0000313" key="3">
    <source>
        <dbReference type="Proteomes" id="UP000318437"/>
    </source>
</evidence>
<name>A0A5C6CQF9_9BACT</name>
<dbReference type="OrthoDB" id="5292742at2"/>
<reference evidence="2 3" key="1">
    <citation type="submission" date="2019-02" db="EMBL/GenBank/DDBJ databases">
        <title>Deep-cultivation of Planctomycetes and their phenomic and genomic characterization uncovers novel biology.</title>
        <authorList>
            <person name="Wiegand S."/>
            <person name="Jogler M."/>
            <person name="Boedeker C."/>
            <person name="Pinto D."/>
            <person name="Vollmers J."/>
            <person name="Rivas-Marin E."/>
            <person name="Kohn T."/>
            <person name="Peeters S.H."/>
            <person name="Heuer A."/>
            <person name="Rast P."/>
            <person name="Oberbeckmann S."/>
            <person name="Bunk B."/>
            <person name="Jeske O."/>
            <person name="Meyerdierks A."/>
            <person name="Storesund J.E."/>
            <person name="Kallscheuer N."/>
            <person name="Luecker S."/>
            <person name="Lage O.M."/>
            <person name="Pohl T."/>
            <person name="Merkel B.J."/>
            <person name="Hornburger P."/>
            <person name="Mueller R.-W."/>
            <person name="Bruemmer F."/>
            <person name="Labrenz M."/>
            <person name="Spormann A.M."/>
            <person name="Op Den Camp H."/>
            <person name="Overmann J."/>
            <person name="Amann R."/>
            <person name="Jetten M.S.M."/>
            <person name="Mascher T."/>
            <person name="Medema M.H."/>
            <person name="Devos D.P."/>
            <person name="Kaster A.-K."/>
            <person name="Ovreas L."/>
            <person name="Rohde M."/>
            <person name="Galperin M.Y."/>
            <person name="Jogler C."/>
        </authorList>
    </citation>
    <scope>NUCLEOTIDE SEQUENCE [LARGE SCALE GENOMIC DNA]</scope>
    <source>
        <strain evidence="2 3">Pla144</strain>
    </source>
</reference>